<feature type="compositionally biased region" description="Low complexity" evidence="7">
    <location>
        <begin position="1090"/>
        <end position="1107"/>
    </location>
</feature>
<feature type="region of interest" description="Disordered" evidence="7">
    <location>
        <begin position="1077"/>
        <end position="1107"/>
    </location>
</feature>
<feature type="transmembrane region" description="Helical" evidence="8">
    <location>
        <begin position="1841"/>
        <end position="1866"/>
    </location>
</feature>
<dbReference type="GO" id="GO:0005227">
    <property type="term" value="F:calcium-activated cation channel activity"/>
    <property type="evidence" value="ECO:0000318"/>
    <property type="project" value="GO_Central"/>
</dbReference>
<feature type="domain" description="CSC1/OSCA1-like 7TM region" evidence="9">
    <location>
        <begin position="1789"/>
        <end position="2021"/>
    </location>
</feature>
<dbReference type="ExpressionAtlas" id="A0A2K3CZX5">
    <property type="expression patterns" value="baseline and differential"/>
</dbReference>
<keyword evidence="6 8" id="KW-0472">Membrane</keyword>
<evidence type="ECO:0000256" key="4">
    <source>
        <dbReference type="ARBA" id="ARBA00022692"/>
    </source>
</evidence>
<dbReference type="Pfam" id="PF14703">
    <property type="entry name" value="PHM7_cyt"/>
    <property type="match status" value="1"/>
</dbReference>
<dbReference type="InterPro" id="IPR003864">
    <property type="entry name" value="CSC1/OSCA1-like_7TM"/>
</dbReference>
<dbReference type="Proteomes" id="UP000006906">
    <property type="component" value="Chromosome 13"/>
</dbReference>
<feature type="region of interest" description="Disordered" evidence="7">
    <location>
        <begin position="1139"/>
        <end position="1228"/>
    </location>
</feature>
<feature type="transmembrane region" description="Helical" evidence="8">
    <location>
        <begin position="1886"/>
        <end position="1906"/>
    </location>
</feature>
<feature type="compositionally biased region" description="Low complexity" evidence="7">
    <location>
        <begin position="1418"/>
        <end position="1429"/>
    </location>
</feature>
<evidence type="ECO:0000313" key="12">
    <source>
        <dbReference type="EMBL" id="PNW73838.1"/>
    </source>
</evidence>
<dbReference type="KEGG" id="cre:CHLRE_13g574850v5"/>
<feature type="transmembrane region" description="Helical" evidence="8">
    <location>
        <begin position="1969"/>
        <end position="1990"/>
    </location>
</feature>
<feature type="region of interest" description="Disordered" evidence="7">
    <location>
        <begin position="1282"/>
        <end position="1439"/>
    </location>
</feature>
<feature type="region of interest" description="Disordered" evidence="7">
    <location>
        <begin position="413"/>
        <end position="440"/>
    </location>
</feature>
<feature type="compositionally biased region" description="Polar residues" evidence="7">
    <location>
        <begin position="1001"/>
        <end position="1019"/>
    </location>
</feature>
<feature type="region of interest" description="Disordered" evidence="7">
    <location>
        <begin position="1001"/>
        <end position="1039"/>
    </location>
</feature>
<dbReference type="GeneID" id="5719215"/>
<evidence type="ECO:0000256" key="7">
    <source>
        <dbReference type="SAM" id="MobiDB-lite"/>
    </source>
</evidence>
<evidence type="ECO:0000259" key="11">
    <source>
        <dbReference type="Pfam" id="PF14703"/>
    </source>
</evidence>
<feature type="region of interest" description="Disordered" evidence="7">
    <location>
        <begin position="690"/>
        <end position="736"/>
    </location>
</feature>
<dbReference type="Gramene" id="PNW73838">
    <property type="protein sequence ID" value="PNW73838"/>
    <property type="gene ID" value="CHLRE_13g574850v5"/>
</dbReference>
<feature type="transmembrane region" description="Helical" evidence="8">
    <location>
        <begin position="45"/>
        <end position="66"/>
    </location>
</feature>
<feature type="compositionally biased region" description="Polar residues" evidence="7">
    <location>
        <begin position="1148"/>
        <end position="1158"/>
    </location>
</feature>
<feature type="compositionally biased region" description="Basic residues" evidence="7">
    <location>
        <begin position="766"/>
        <end position="776"/>
    </location>
</feature>
<dbReference type="PANTHER" id="PTHR13018">
    <property type="entry name" value="PROBABLE MEMBRANE PROTEIN DUF221-RELATED"/>
    <property type="match status" value="1"/>
</dbReference>
<protein>
    <recommendedName>
        <fullName evidence="14">ERD4-related membrane protein</fullName>
    </recommendedName>
</protein>
<feature type="compositionally biased region" description="Polar residues" evidence="7">
    <location>
        <begin position="13"/>
        <end position="22"/>
    </location>
</feature>
<name>A0A2K3CZX5_CHLRE</name>
<keyword evidence="3" id="KW-0813">Transport</keyword>
<feature type="compositionally biased region" description="Low complexity" evidence="7">
    <location>
        <begin position="1389"/>
        <end position="1398"/>
    </location>
</feature>
<dbReference type="EMBL" id="CM008974">
    <property type="protein sequence ID" value="PNW73838.1"/>
    <property type="molecule type" value="Genomic_DNA"/>
</dbReference>
<feature type="transmembrane region" description="Helical" evidence="8">
    <location>
        <begin position="2002"/>
        <end position="2024"/>
    </location>
</feature>
<feature type="transmembrane region" description="Helical" evidence="8">
    <location>
        <begin position="180"/>
        <end position="200"/>
    </location>
</feature>
<feature type="domain" description="CSC1/OSCA1-like N-terminal transmembrane" evidence="10">
    <location>
        <begin position="45"/>
        <end position="199"/>
    </location>
</feature>
<keyword evidence="13" id="KW-1185">Reference proteome</keyword>
<evidence type="ECO:0000256" key="8">
    <source>
        <dbReference type="SAM" id="Phobius"/>
    </source>
</evidence>
<evidence type="ECO:0000313" key="13">
    <source>
        <dbReference type="Proteomes" id="UP000006906"/>
    </source>
</evidence>
<dbReference type="InParanoid" id="A0A2K3CZX5"/>
<dbReference type="InterPro" id="IPR027815">
    <property type="entry name" value="CSC1/OSCA1-like_cyt"/>
</dbReference>
<feature type="region of interest" description="Disordered" evidence="7">
    <location>
        <begin position="1"/>
        <end position="26"/>
    </location>
</feature>
<feature type="compositionally biased region" description="Basic and acidic residues" evidence="7">
    <location>
        <begin position="778"/>
        <end position="787"/>
    </location>
</feature>
<evidence type="ECO:0000256" key="6">
    <source>
        <dbReference type="ARBA" id="ARBA00023136"/>
    </source>
</evidence>
<reference evidence="12 13" key="1">
    <citation type="journal article" date="2007" name="Science">
        <title>The Chlamydomonas genome reveals the evolution of key animal and plant functions.</title>
        <authorList>
            <person name="Merchant S.S."/>
            <person name="Prochnik S.E."/>
            <person name="Vallon O."/>
            <person name="Harris E.H."/>
            <person name="Karpowicz S.J."/>
            <person name="Witman G.B."/>
            <person name="Terry A."/>
            <person name="Salamov A."/>
            <person name="Fritz-Laylin L.K."/>
            <person name="Marechal-Drouard L."/>
            <person name="Marshall W.F."/>
            <person name="Qu L.H."/>
            <person name="Nelson D.R."/>
            <person name="Sanderfoot A.A."/>
            <person name="Spalding M.H."/>
            <person name="Kapitonov V.V."/>
            <person name="Ren Q."/>
            <person name="Ferris P."/>
            <person name="Lindquist E."/>
            <person name="Shapiro H."/>
            <person name="Lucas S.M."/>
            <person name="Grimwood J."/>
            <person name="Schmutz J."/>
            <person name="Cardol P."/>
            <person name="Cerutti H."/>
            <person name="Chanfreau G."/>
            <person name="Chen C.L."/>
            <person name="Cognat V."/>
            <person name="Croft M.T."/>
            <person name="Dent R."/>
            <person name="Dutcher S."/>
            <person name="Fernandez E."/>
            <person name="Fukuzawa H."/>
            <person name="Gonzalez-Ballester D."/>
            <person name="Gonzalez-Halphen D."/>
            <person name="Hallmann A."/>
            <person name="Hanikenne M."/>
            <person name="Hippler M."/>
            <person name="Inwood W."/>
            <person name="Jabbari K."/>
            <person name="Kalanon M."/>
            <person name="Kuras R."/>
            <person name="Lefebvre P.A."/>
            <person name="Lemaire S.D."/>
            <person name="Lobanov A.V."/>
            <person name="Lohr M."/>
            <person name="Manuell A."/>
            <person name="Meier I."/>
            <person name="Mets L."/>
            <person name="Mittag M."/>
            <person name="Mittelmeier T."/>
            <person name="Moroney J.V."/>
            <person name="Moseley J."/>
            <person name="Napoli C."/>
            <person name="Nedelcu A.M."/>
            <person name="Niyogi K."/>
            <person name="Novoselov S.V."/>
            <person name="Paulsen I.T."/>
            <person name="Pazour G."/>
            <person name="Purton S."/>
            <person name="Ral J.P."/>
            <person name="Riano-Pachon D.M."/>
            <person name="Riekhof W."/>
            <person name="Rymarquis L."/>
            <person name="Schroda M."/>
            <person name="Stern D."/>
            <person name="Umen J."/>
            <person name="Willows R."/>
            <person name="Wilson N."/>
            <person name="Zimmer S.L."/>
            <person name="Allmer J."/>
            <person name="Balk J."/>
            <person name="Bisova K."/>
            <person name="Chen C.J."/>
            <person name="Elias M."/>
            <person name="Gendler K."/>
            <person name="Hauser C."/>
            <person name="Lamb M.R."/>
            <person name="Ledford H."/>
            <person name="Long J.C."/>
            <person name="Minagawa J."/>
            <person name="Page M.D."/>
            <person name="Pan J."/>
            <person name="Pootakham W."/>
            <person name="Roje S."/>
            <person name="Rose A."/>
            <person name="Stahlberg E."/>
            <person name="Terauchi A.M."/>
            <person name="Yang P."/>
            <person name="Ball S."/>
            <person name="Bowler C."/>
            <person name="Dieckmann C.L."/>
            <person name="Gladyshev V.N."/>
            <person name="Green P."/>
            <person name="Jorgensen R."/>
            <person name="Mayfield S."/>
            <person name="Mueller-Roeber B."/>
            <person name="Rajamani S."/>
            <person name="Sayre R.T."/>
            <person name="Brokstein P."/>
            <person name="Dubchak I."/>
            <person name="Goodstein D."/>
            <person name="Hornick L."/>
            <person name="Huang Y.W."/>
            <person name="Jhaveri J."/>
            <person name="Luo Y."/>
            <person name="Martinez D."/>
            <person name="Ngau W.C."/>
            <person name="Otillar B."/>
            <person name="Poliakov A."/>
            <person name="Porter A."/>
            <person name="Szajkowski L."/>
            <person name="Werner G."/>
            <person name="Zhou K."/>
            <person name="Grigoriev I.V."/>
            <person name="Rokhsar D.S."/>
            <person name="Grossman A.R."/>
        </authorList>
    </citation>
    <scope>NUCLEOTIDE SEQUENCE [LARGE SCALE GENOMIC DNA]</scope>
    <source>
        <strain evidence="13">CC-503</strain>
    </source>
</reference>
<gene>
    <name evidence="12" type="ORF">CHLRE_13g574850v5</name>
</gene>
<dbReference type="RefSeq" id="XP_042917409.1">
    <property type="nucleotide sequence ID" value="XM_043069434.1"/>
</dbReference>
<evidence type="ECO:0008006" key="14">
    <source>
        <dbReference type="Google" id="ProtNLM"/>
    </source>
</evidence>
<evidence type="ECO:0000256" key="3">
    <source>
        <dbReference type="ARBA" id="ARBA00022448"/>
    </source>
</evidence>
<dbReference type="OrthoDB" id="1689567at2759"/>
<comment type="similarity">
    <text evidence="2">Belongs to the CSC1 (TC 1.A.17) family.</text>
</comment>
<evidence type="ECO:0000259" key="10">
    <source>
        <dbReference type="Pfam" id="PF13967"/>
    </source>
</evidence>
<dbReference type="InterPro" id="IPR032880">
    <property type="entry name" value="CSC1/OSCA1-like_N"/>
</dbReference>
<sequence length="2109" mass="220481">MADPAPAPLAEPSNKSQIKYATSDSSSGDFGNIIGINNNVSQESIVTGLWISTIIGAAVLILFCILQRSSQLYRYRLVTPNVRAPPPALKSAGFASLLDWAVKAIAVSDLDLVQSAGLDALIMVKLCSLGVQLFLPMAILGVCVLIPLHWTGGETATTNAQHSDFMRLTMANIMLKSKRFWVHLVFIYLYLGWAMLLLRWHYHQYLTIRQHYLRKGDANLNVWRTLYHDNPRGVGKEKALSDAERVRGFLANVPLLKALLPTGVNVHADATEPGMRAPSATSSDDDGEDTFAAADDGVGGSPTGARHSPIRALHATHSRLQVGTGGLARLSGKRPPAVVTDLGSATGPGLGPLTSQTPDTSARRVHSKFHWGTHGAAGDRLADEQLMKLPPPSYLTRTGSRRITHADRSMLRGNSDHLSAAPGASAHARRRASATAGHWGGGLSHGSLAVAVSGNMHATAPNAAGGGAGDGAPGEAPCEGFGTLEGGPSRRRVQRNSQSVGPRMLAGGCSADSTAGVGLGVTGAVTAGGSPPGVDGWLASAQQLVSQGALSVGYSSKAPALETVQSGKEAGPAADAGQPIAEADESGTAGADPAAAAAAGEIGFGYGDVCSSEVMLEMLPETPSATASSGMHAGRHGSATGRRSSATGRRSASSTGGCAFPVSTSAVDNAGADVDMEAGGRAGGVAGVGASAHGCRKGDDSDSGDDGKSTDGAINRAGSAALTAPSGPSMTRASLSGSSGSMLDFLRWWEPPARVRAALSTDVSRRHVHAASRSRHTSGGDDSHDEGVVTGVPLRVLGVHRSNTEGELEGNDEDWTGAAGAGEFMVSRSRPSVSYRKTVNAVYPDGTWEAVLAQHYAVLVTDVKELPPRKRKDTNKKNDDAANDEGHEATVDLGAHSDMAKSAEGAAAVAVAVTDAASRQPSSVRPTPKHRSSFLPSCLISWCTFGYGTQAATRWLGIGSGRRTAAGSVAGSEDSFMHPNPASSGPMHHAITVGVGPNSFHSRNSSFGSPNHNRRSSSGARGAVVPGHRRARSSGGGGGSIGGAGTGFAAGSFGSGGAGVGASAYGVVHAAQHHGPGALGAVAGPGGHGTPRQLSQQQLQQGAASGSQHSLAAAAAANAGAASAAGGVAGHAESGVPLPPLVLPSIDEQPSLTVSPNGTGIGAQPTEGAGPGATAFPVPRHTRAASAPRSADFSAGSGASAGVALTPPRQHNTAGGSEGGPVPRLSFNGSLGGAGTAGAVAAVGSGSVGKGKSPRASAVALSRATRFGSSKPKFMQLLEQMAEQANERSTSGPHSRDQQHPQRPGSADPAGRARASPHVLASPAHTAGHPSGPSSRASSGRGMAGSAAEGGARSSSLKSLGVGGGSGSAEHHGAQAPAASRLGPGGSLPRGPGPVAEAAEAELEPEPVNAASYARTHASAQGAPGAPEGAAEEAARAEAGQAGSAAAPVAVAVDGSRDVSGSSAQFKDAVSHASSLRRRRTGADNANDEVEDGANGLNRASGSSVARSRRTIASDVSGSGRSQGSSAAAADASARALARWDFVREAILDGRVTELPYRMRYSVVSATFARMFPDEFDRAIPVINHKEVDLLLMRADQHMAQYEYAKAWERHNAGKELIGRTGFLGLTGDKVRLKHYHLQQVKKIMEEVRVARQRAFDTQHTPSWFVFFRTQRAAAVAAQCVLHAEDNRQFRVHPAPGPEEVNWSALWSDYRSRDLRRNLTRPLSILVVLFPIGIFTGGLMQLDYLLCPQHKCDELKQTDPTAWEEQCNNDGRQQITWDWYCLQSDPVSQLLRRLVVGWLPALLINLWQGMVLPLVFTLVVQASRQARSLSEADRSVAKYIFYFDVFNVFLGGVVGSTIIQGVNSAVNAGPGEIFKLVGTYLPTSSNFFISLVMFRALVAVPLRMLWPHIGIRMYLLRRYLRFRCWTTKREKAFLMAPVSPRYGFEVGMVLLIFLIAFAFAVVSPILLPMALVFFAMAWLFWRWALLYVYVRKYEGGGTMWPFIFARVMVCMAIFPLFTACVFVTKEAYIQAILLFVTVPPMLIRFNSFCYYRYELGLRASIPLEAAVTGPHARVDPWVYMPPPLLTQLAGWNTDWPKAWQGWNMPLMYV</sequence>
<feature type="compositionally biased region" description="Basic and acidic residues" evidence="7">
    <location>
        <begin position="696"/>
        <end position="709"/>
    </location>
</feature>
<feature type="region of interest" description="Disordered" evidence="7">
    <location>
        <begin position="463"/>
        <end position="494"/>
    </location>
</feature>
<dbReference type="Pfam" id="PF13967">
    <property type="entry name" value="RSN1_TM"/>
    <property type="match status" value="1"/>
</dbReference>
<dbReference type="InterPro" id="IPR045122">
    <property type="entry name" value="Csc1-like"/>
</dbReference>
<dbReference type="Pfam" id="PF02714">
    <property type="entry name" value="RSN1_7TM"/>
    <property type="match status" value="1"/>
</dbReference>
<feature type="region of interest" description="Disordered" evidence="7">
    <location>
        <begin position="563"/>
        <end position="592"/>
    </location>
</feature>
<evidence type="ECO:0000256" key="5">
    <source>
        <dbReference type="ARBA" id="ARBA00022989"/>
    </source>
</evidence>
<feature type="domain" description="CSC1/OSCA1-like cytosolic" evidence="11">
    <location>
        <begin position="1552"/>
        <end position="1704"/>
    </location>
</feature>
<proteinExistence type="inferred from homology"/>
<feature type="region of interest" description="Disordered" evidence="7">
    <location>
        <begin position="1458"/>
        <end position="1526"/>
    </location>
</feature>
<feature type="transmembrane region" description="Helical" evidence="8">
    <location>
        <begin position="2030"/>
        <end position="2051"/>
    </location>
</feature>
<feature type="region of interest" description="Disordered" evidence="7">
    <location>
        <begin position="269"/>
        <end position="307"/>
    </location>
</feature>
<feature type="compositionally biased region" description="Polar residues" evidence="7">
    <location>
        <begin position="726"/>
        <end position="736"/>
    </location>
</feature>
<organism evidence="12 13">
    <name type="scientific">Chlamydomonas reinhardtii</name>
    <name type="common">Chlamydomonas smithii</name>
    <dbReference type="NCBI Taxonomy" id="3055"/>
    <lineage>
        <taxon>Eukaryota</taxon>
        <taxon>Viridiplantae</taxon>
        <taxon>Chlorophyta</taxon>
        <taxon>core chlorophytes</taxon>
        <taxon>Chlorophyceae</taxon>
        <taxon>CS clade</taxon>
        <taxon>Chlamydomonadales</taxon>
        <taxon>Chlamydomonadaceae</taxon>
        <taxon>Chlamydomonas</taxon>
    </lineage>
</organism>
<feature type="transmembrane region" description="Helical" evidence="8">
    <location>
        <begin position="1798"/>
        <end position="1820"/>
    </location>
</feature>
<feature type="compositionally biased region" description="Low complexity" evidence="7">
    <location>
        <begin position="1517"/>
        <end position="1526"/>
    </location>
</feature>
<accession>A0A2K3CZX5</accession>
<dbReference type="GO" id="GO:0005886">
    <property type="term" value="C:plasma membrane"/>
    <property type="evidence" value="ECO:0000318"/>
    <property type="project" value="GO_Central"/>
</dbReference>
<dbReference type="PANTHER" id="PTHR13018:SF5">
    <property type="entry name" value="RE44586P"/>
    <property type="match status" value="1"/>
</dbReference>
<feature type="transmembrane region" description="Helical" evidence="8">
    <location>
        <begin position="1942"/>
        <end position="1963"/>
    </location>
</feature>
<comment type="subcellular location">
    <subcellularLocation>
        <location evidence="1">Membrane</location>
        <topology evidence="1">Multi-pass membrane protein</topology>
    </subcellularLocation>
</comment>
<evidence type="ECO:0000259" key="9">
    <source>
        <dbReference type="Pfam" id="PF02714"/>
    </source>
</evidence>
<evidence type="ECO:0000256" key="1">
    <source>
        <dbReference type="ARBA" id="ARBA00004141"/>
    </source>
</evidence>
<feature type="compositionally biased region" description="Low complexity" evidence="7">
    <location>
        <begin position="1327"/>
        <end position="1360"/>
    </location>
</feature>
<feature type="region of interest" description="Disordered" evidence="7">
    <location>
        <begin position="622"/>
        <end position="663"/>
    </location>
</feature>
<keyword evidence="4 8" id="KW-0812">Transmembrane</keyword>
<evidence type="ECO:0000256" key="2">
    <source>
        <dbReference type="ARBA" id="ARBA00007779"/>
    </source>
</evidence>
<feature type="compositionally biased region" description="Low complexity" evidence="7">
    <location>
        <begin position="637"/>
        <end position="657"/>
    </location>
</feature>
<keyword evidence="5 8" id="KW-1133">Transmembrane helix</keyword>
<feature type="region of interest" description="Disordered" evidence="7">
    <location>
        <begin position="764"/>
        <end position="789"/>
    </location>
</feature>